<dbReference type="EMBL" id="CP003043">
    <property type="protein sequence ID" value="AFR99236.1"/>
    <property type="molecule type" value="Genomic_DNA"/>
</dbReference>
<protein>
    <submittedName>
        <fullName evidence="1">Uncharacterized protein</fullName>
    </submittedName>
</protein>
<reference evidence="1 2" key="1">
    <citation type="journal article" date="2012" name="J. Biotechnol.">
        <title>Insights into the completely annotated genome of Lactobacillus buchneri CD034, a strain isolated from stable grass silage.</title>
        <authorList>
            <person name="Heinl S."/>
            <person name="Wibberg D."/>
            <person name="Eikmeyer F."/>
            <person name="Szczepanowski R."/>
            <person name="Blom J."/>
            <person name="Linke B."/>
            <person name="Goesmann A."/>
            <person name="Grabherr R."/>
            <person name="Schwab H."/>
            <person name="Puhler A."/>
            <person name="Schluter A."/>
        </authorList>
    </citation>
    <scope>NUCLEOTIDE SEQUENCE [LARGE SCALE GENOMIC DNA]</scope>
    <source>
        <strain evidence="1 2">CD034</strain>
    </source>
</reference>
<evidence type="ECO:0000313" key="1">
    <source>
        <dbReference type="EMBL" id="AFR99236.1"/>
    </source>
</evidence>
<dbReference type="PATRIC" id="fig|1071400.3.peg.122"/>
<dbReference type="AlphaFoldDB" id="J9W0H8"/>
<dbReference type="KEGG" id="lbn:LBUCD034_0126"/>
<gene>
    <name evidence="1" type="ORF">LBUCD034_0126</name>
</gene>
<dbReference type="RefSeq" id="WP_014939141.1">
    <property type="nucleotide sequence ID" value="NC_018610.1"/>
</dbReference>
<proteinExistence type="predicted"/>
<sequence>MNKDDQKELITKINKMQPEEIKNFVLRLASLDDNLAGVILTVLNDEPIEASHPDREAPLANGSSFTEVDQEAVERDIRRIRGLVSNSIRETVGNTDYLTPKKTEELTEFFNHLVKRFQDGYKSGEMPIELTVPLLLMLYQNQIQLLPKVVGRRDTFEDGCNGVLSALEEVIGNGNSLSANKKNRLMQQVIKLFKKNIFQGFPQERYDLFYATLPLVTEETAPKMLTVSNKLKKQASILDMIYLESNQIILKLRIALILGHKDEAQQIIDDNITNDNVRLEYVSILEAQKKYAKAEEVIQDALTNNVGDRRMWRFQLGQIYELTNQINKLKQLLKDDLMSGNIQVYKEYKDLLVKNNEWKHEYPQLLTELEDNLGRYDYCEILLQEKEYTKLIDQLKKYNSMVMIRKYAPEIYQSAKIPVTDLYLKSVVIPQSNKKTVTGPAQLASDISKFLNFSGDLKTTKKWVHQLRARLGDNEKFRDAFDKMDDSISRYSPHSGRSLSD</sequence>
<dbReference type="Proteomes" id="UP000007332">
    <property type="component" value="Chromosome"/>
</dbReference>
<accession>J9W0H8</accession>
<organism evidence="1 2">
    <name type="scientific">Lentilactobacillus buchneri subsp. silagei CD034</name>
    <dbReference type="NCBI Taxonomy" id="1071400"/>
    <lineage>
        <taxon>Bacteria</taxon>
        <taxon>Bacillati</taxon>
        <taxon>Bacillota</taxon>
        <taxon>Bacilli</taxon>
        <taxon>Lactobacillales</taxon>
        <taxon>Lactobacillaceae</taxon>
        <taxon>Lentilactobacillus</taxon>
        <taxon>Lentilactobacillus buchneri subsp. silagei</taxon>
    </lineage>
</organism>
<dbReference type="Gene3D" id="1.25.40.10">
    <property type="entry name" value="Tetratricopeptide repeat domain"/>
    <property type="match status" value="1"/>
</dbReference>
<keyword evidence="2" id="KW-1185">Reference proteome</keyword>
<dbReference type="HOGENOM" id="CLU_042150_0_0_9"/>
<dbReference type="InterPro" id="IPR011990">
    <property type="entry name" value="TPR-like_helical_dom_sf"/>
</dbReference>
<name>J9W0H8_LENBU</name>
<evidence type="ECO:0000313" key="2">
    <source>
        <dbReference type="Proteomes" id="UP000007332"/>
    </source>
</evidence>